<gene>
    <name evidence="2" type="ORF">SAMN05443248_5863</name>
</gene>
<dbReference type="Proteomes" id="UP000189796">
    <property type="component" value="Chromosome I"/>
</dbReference>
<evidence type="ECO:0000313" key="2">
    <source>
        <dbReference type="EMBL" id="SHH72246.1"/>
    </source>
</evidence>
<sequence>MRHRMLDLCRLIFAIASDLLPSRVALEAEILVLRQQINVLRRANPRRLRFVSIDRLILGGVCRLLPKMYGALAIVRPETVIRWHRAGFRSYWRWKSKRRCGRPAVTVEIRQLIRQVSGANQLWGAPRIHGELLKLGIDVGQTRAAKYMVRRRVPPSQGWRTFLRNHADGIAAMDLFVVPTISFRLLYGLPIIGHGRRQLLWVGVTAHPTAEWIANQLTEACGWEQIPRYLIRDRDGAYGEIFIRRVRPIGIRDRPTSPRSPWQNEYAERLIGSIRRECLDHIVVFGERHLRHVLLSDMDYYNGTRTHLSLNKDAPISRAVEAAGRILCRAILGGLHHQYVRA</sequence>
<evidence type="ECO:0000259" key="1">
    <source>
        <dbReference type="PROSITE" id="PS50994"/>
    </source>
</evidence>
<accession>A0A1M5VAL9</accession>
<dbReference type="InterPro" id="IPR036397">
    <property type="entry name" value="RNaseH_sf"/>
</dbReference>
<dbReference type="Gene3D" id="3.30.420.10">
    <property type="entry name" value="Ribonuclease H-like superfamily/Ribonuclease H"/>
    <property type="match status" value="1"/>
</dbReference>
<dbReference type="EMBL" id="LT670817">
    <property type="protein sequence ID" value="SHH72246.1"/>
    <property type="molecule type" value="Genomic_DNA"/>
</dbReference>
<dbReference type="GO" id="GO:0003676">
    <property type="term" value="F:nucleic acid binding"/>
    <property type="evidence" value="ECO:0007669"/>
    <property type="project" value="InterPro"/>
</dbReference>
<dbReference type="PROSITE" id="PS50994">
    <property type="entry name" value="INTEGRASE"/>
    <property type="match status" value="1"/>
</dbReference>
<proteinExistence type="predicted"/>
<dbReference type="InterPro" id="IPR012337">
    <property type="entry name" value="RNaseH-like_sf"/>
</dbReference>
<evidence type="ECO:0000313" key="3">
    <source>
        <dbReference type="Proteomes" id="UP000189796"/>
    </source>
</evidence>
<feature type="domain" description="Integrase catalytic" evidence="1">
    <location>
        <begin position="151"/>
        <end position="323"/>
    </location>
</feature>
<name>A0A1M5VAL9_9BRAD</name>
<protein>
    <submittedName>
        <fullName evidence="2">Integrase core domain-containing protein</fullName>
    </submittedName>
</protein>
<dbReference type="InterPro" id="IPR001584">
    <property type="entry name" value="Integrase_cat-core"/>
</dbReference>
<reference evidence="2 3" key="1">
    <citation type="submission" date="2016-11" db="EMBL/GenBank/DDBJ databases">
        <authorList>
            <person name="Jaros S."/>
            <person name="Januszkiewicz K."/>
            <person name="Wedrychowicz H."/>
        </authorList>
    </citation>
    <scope>NUCLEOTIDE SEQUENCE [LARGE SCALE GENOMIC DNA]</scope>
    <source>
        <strain evidence="2 3">GAS138</strain>
    </source>
</reference>
<dbReference type="SUPFAM" id="SSF53098">
    <property type="entry name" value="Ribonuclease H-like"/>
    <property type="match status" value="1"/>
</dbReference>
<organism evidence="2 3">
    <name type="scientific">Bradyrhizobium erythrophlei</name>
    <dbReference type="NCBI Taxonomy" id="1437360"/>
    <lineage>
        <taxon>Bacteria</taxon>
        <taxon>Pseudomonadati</taxon>
        <taxon>Pseudomonadota</taxon>
        <taxon>Alphaproteobacteria</taxon>
        <taxon>Hyphomicrobiales</taxon>
        <taxon>Nitrobacteraceae</taxon>
        <taxon>Bradyrhizobium</taxon>
    </lineage>
</organism>
<dbReference type="AlphaFoldDB" id="A0A1M5VAL9"/>
<dbReference type="GO" id="GO:0015074">
    <property type="term" value="P:DNA integration"/>
    <property type="evidence" value="ECO:0007669"/>
    <property type="project" value="InterPro"/>
</dbReference>
<dbReference type="Pfam" id="PF13683">
    <property type="entry name" value="rve_3"/>
    <property type="match status" value="1"/>
</dbReference>